<reference evidence="2 3" key="1">
    <citation type="submission" date="2017-11" db="EMBL/GenBank/DDBJ databases">
        <title>De novo assembly and phasing of dikaryotic genomes from two isolates of Puccinia coronata f. sp. avenae, the causal agent of oat crown rust.</title>
        <authorList>
            <person name="Miller M.E."/>
            <person name="Zhang Y."/>
            <person name="Omidvar V."/>
            <person name="Sperschneider J."/>
            <person name="Schwessinger B."/>
            <person name="Raley C."/>
            <person name="Palmer J.M."/>
            <person name="Garnica D."/>
            <person name="Upadhyaya N."/>
            <person name="Rathjen J."/>
            <person name="Taylor J.M."/>
            <person name="Park R.F."/>
            <person name="Dodds P.N."/>
            <person name="Hirsch C.D."/>
            <person name="Kianian S.F."/>
            <person name="Figueroa M."/>
        </authorList>
    </citation>
    <scope>NUCLEOTIDE SEQUENCE [LARGE SCALE GENOMIC DNA]</scope>
    <source>
        <strain evidence="2">12SD80</strain>
    </source>
</reference>
<dbReference type="EMBL" id="PGCI01000010">
    <property type="protein sequence ID" value="PLW50553.1"/>
    <property type="molecule type" value="Genomic_DNA"/>
</dbReference>
<protein>
    <submittedName>
        <fullName evidence="2">Uncharacterized protein</fullName>
    </submittedName>
</protein>
<evidence type="ECO:0000313" key="2">
    <source>
        <dbReference type="EMBL" id="PLW50553.1"/>
    </source>
</evidence>
<feature type="compositionally biased region" description="Polar residues" evidence="1">
    <location>
        <begin position="9"/>
        <end position="43"/>
    </location>
</feature>
<evidence type="ECO:0000256" key="1">
    <source>
        <dbReference type="SAM" id="MobiDB-lite"/>
    </source>
</evidence>
<proteinExistence type="predicted"/>
<accession>A0A2N5VKN1</accession>
<organism evidence="2 3">
    <name type="scientific">Puccinia coronata f. sp. avenae</name>
    <dbReference type="NCBI Taxonomy" id="200324"/>
    <lineage>
        <taxon>Eukaryota</taxon>
        <taxon>Fungi</taxon>
        <taxon>Dikarya</taxon>
        <taxon>Basidiomycota</taxon>
        <taxon>Pucciniomycotina</taxon>
        <taxon>Pucciniomycetes</taxon>
        <taxon>Pucciniales</taxon>
        <taxon>Pucciniaceae</taxon>
        <taxon>Puccinia</taxon>
    </lineage>
</organism>
<feature type="region of interest" description="Disordered" evidence="1">
    <location>
        <begin position="1"/>
        <end position="141"/>
    </location>
</feature>
<feature type="compositionally biased region" description="Low complexity" evidence="1">
    <location>
        <begin position="60"/>
        <end position="98"/>
    </location>
</feature>
<sequence length="170" mass="17652">MAVGHHHSATTSRLPHNQPANNNSRTTTQMLSRPQAIQRSTSAPLPMIKQLPKPAPAVTPPKTSVTAPEAPGPAPGASVVTSPKAPSPAPGASVVTAPKAPGPAPVAEQAQREPPHKKPLKSCPSPKVRRSQRVLNQRQHGLGSLMLPKGYLGIQKLAIGGVSKTKHSGH</sequence>
<evidence type="ECO:0000313" key="3">
    <source>
        <dbReference type="Proteomes" id="UP000235392"/>
    </source>
</evidence>
<gene>
    <name evidence="2" type="ORF">PCASD_01430</name>
</gene>
<dbReference type="AlphaFoldDB" id="A0A2N5VKN1"/>
<dbReference type="Proteomes" id="UP000235392">
    <property type="component" value="Unassembled WGS sequence"/>
</dbReference>
<comment type="caution">
    <text evidence="2">The sequence shown here is derived from an EMBL/GenBank/DDBJ whole genome shotgun (WGS) entry which is preliminary data.</text>
</comment>
<name>A0A2N5VKN1_9BASI</name>